<evidence type="ECO:0000256" key="3">
    <source>
        <dbReference type="ARBA" id="ARBA00022679"/>
    </source>
</evidence>
<organism evidence="7 8">
    <name type="scientific">Nyctereutes procyonoides</name>
    <name type="common">Raccoon dog</name>
    <name type="synonym">Canis procyonoides</name>
    <dbReference type="NCBI Taxonomy" id="34880"/>
    <lineage>
        <taxon>Eukaryota</taxon>
        <taxon>Metazoa</taxon>
        <taxon>Chordata</taxon>
        <taxon>Craniata</taxon>
        <taxon>Vertebrata</taxon>
        <taxon>Euteleostomi</taxon>
        <taxon>Mammalia</taxon>
        <taxon>Eutheria</taxon>
        <taxon>Laurasiatheria</taxon>
        <taxon>Carnivora</taxon>
        <taxon>Caniformia</taxon>
        <taxon>Canidae</taxon>
        <taxon>Nyctereutes</taxon>
    </lineage>
</organism>
<evidence type="ECO:0000313" key="7">
    <source>
        <dbReference type="EMBL" id="CAD7691685.1"/>
    </source>
</evidence>
<dbReference type="GO" id="GO:0004017">
    <property type="term" value="F:AMP kinase activity"/>
    <property type="evidence" value="ECO:0007669"/>
    <property type="project" value="InterPro"/>
</dbReference>
<name>A0A811ZST6_NYCPR</name>
<keyword evidence="6" id="KW-0067">ATP-binding</keyword>
<protein>
    <submittedName>
        <fullName evidence="7">(raccoon dog) hypothetical protein</fullName>
    </submittedName>
</protein>
<keyword evidence="2" id="KW-0698">rRNA processing</keyword>
<dbReference type="GO" id="GO:0005524">
    <property type="term" value="F:ATP binding"/>
    <property type="evidence" value="ECO:0007669"/>
    <property type="project" value="UniProtKB-KW"/>
</dbReference>
<reference evidence="7" key="1">
    <citation type="submission" date="2020-12" db="EMBL/GenBank/DDBJ databases">
        <authorList>
            <consortium name="Molecular Ecology Group"/>
        </authorList>
    </citation>
    <scope>NUCLEOTIDE SEQUENCE</scope>
    <source>
        <strain evidence="7">TBG_1078</strain>
    </source>
</reference>
<dbReference type="GO" id="GO:0005634">
    <property type="term" value="C:nucleus"/>
    <property type="evidence" value="ECO:0007669"/>
    <property type="project" value="TreeGrafter"/>
</dbReference>
<accession>A0A811ZST6</accession>
<keyword evidence="1" id="KW-0690">Ribosome biogenesis</keyword>
<dbReference type="GO" id="GO:0016887">
    <property type="term" value="F:ATP hydrolysis activity"/>
    <property type="evidence" value="ECO:0007669"/>
    <property type="project" value="InterPro"/>
</dbReference>
<evidence type="ECO:0000313" key="8">
    <source>
        <dbReference type="Proteomes" id="UP000645828"/>
    </source>
</evidence>
<dbReference type="Gene3D" id="3.40.50.300">
    <property type="entry name" value="P-loop containing nucleotide triphosphate hydrolases"/>
    <property type="match status" value="1"/>
</dbReference>
<dbReference type="AlphaFoldDB" id="A0A811ZST6"/>
<keyword evidence="8" id="KW-1185">Reference proteome</keyword>
<keyword evidence="3" id="KW-0808">Transferase</keyword>
<evidence type="ECO:0000256" key="6">
    <source>
        <dbReference type="ARBA" id="ARBA00022840"/>
    </source>
</evidence>
<evidence type="ECO:0000256" key="1">
    <source>
        <dbReference type="ARBA" id="ARBA00022517"/>
    </source>
</evidence>
<dbReference type="InterPro" id="IPR027417">
    <property type="entry name" value="P-loop_NTPase"/>
</dbReference>
<evidence type="ECO:0000256" key="5">
    <source>
        <dbReference type="ARBA" id="ARBA00022777"/>
    </source>
</evidence>
<comment type="caution">
    <text evidence="7">The sequence shown here is derived from an EMBL/GenBank/DDBJ whole genome shotgun (WGS) entry which is preliminary data.</text>
</comment>
<evidence type="ECO:0000256" key="4">
    <source>
        <dbReference type="ARBA" id="ARBA00022741"/>
    </source>
</evidence>
<dbReference type="GO" id="GO:0006364">
    <property type="term" value="P:rRNA processing"/>
    <property type="evidence" value="ECO:0007669"/>
    <property type="project" value="UniProtKB-KW"/>
</dbReference>
<dbReference type="PANTHER" id="PTHR12595">
    <property type="entry name" value="POS9-ACTIVATING FACTOR FAP7-RELATED"/>
    <property type="match status" value="1"/>
</dbReference>
<proteinExistence type="predicted"/>
<dbReference type="EMBL" id="CAJHUB010000775">
    <property type="protein sequence ID" value="CAD7691685.1"/>
    <property type="molecule type" value="Genomic_DNA"/>
</dbReference>
<evidence type="ECO:0000256" key="2">
    <source>
        <dbReference type="ARBA" id="ARBA00022552"/>
    </source>
</evidence>
<keyword evidence="4" id="KW-0547">Nucleotide-binding</keyword>
<dbReference type="Proteomes" id="UP000645828">
    <property type="component" value="Unassembled WGS sequence"/>
</dbReference>
<sequence length="139" mass="16226">MISHCQVGFELLPNLLFSSAKNLHEGSGLKYINVGQLYEGSDEEHDCPILDEDKGYNEKKLKDNIRCEIFQILYEEALASYKEEIVHLGNKPNLEDIINQILKRFEQWIKDHSSDLQDWPLHNHSCYIPSILYKLSSYQ</sequence>
<dbReference type="GO" id="GO:0005737">
    <property type="term" value="C:cytoplasm"/>
    <property type="evidence" value="ECO:0007669"/>
    <property type="project" value="TreeGrafter"/>
</dbReference>
<dbReference type="InterPro" id="IPR020618">
    <property type="entry name" value="Adenyl_kinase_AK6"/>
</dbReference>
<keyword evidence="5" id="KW-0418">Kinase</keyword>
<gene>
    <name evidence="7" type="ORF">NYPRO_LOCUS24479</name>
</gene>
<dbReference type="PANTHER" id="PTHR12595:SF0">
    <property type="entry name" value="ADENYLATE KINASE ISOENZYME 6"/>
    <property type="match status" value="1"/>
</dbReference>